<dbReference type="EMBL" id="BARU01035766">
    <property type="protein sequence ID" value="GAH84212.1"/>
    <property type="molecule type" value="Genomic_DNA"/>
</dbReference>
<sequence>LTITAGADVAEEIHVPDDFDLNAIYVDMLGDALAGFAESPARAAIPLADGVAALDMAAGALESSRSKKAVRLVGACR</sequence>
<evidence type="ECO:0000313" key="1">
    <source>
        <dbReference type="EMBL" id="GAH84212.1"/>
    </source>
</evidence>
<feature type="non-terminal residue" evidence="1">
    <location>
        <position position="1"/>
    </location>
</feature>
<protein>
    <submittedName>
        <fullName evidence="1">Uncharacterized protein</fullName>
    </submittedName>
</protein>
<proteinExistence type="predicted"/>
<gene>
    <name evidence="1" type="ORF">S03H2_55932</name>
</gene>
<comment type="caution">
    <text evidence="1">The sequence shown here is derived from an EMBL/GenBank/DDBJ whole genome shotgun (WGS) entry which is preliminary data.</text>
</comment>
<name>X1IR67_9ZZZZ</name>
<organism evidence="1">
    <name type="scientific">marine sediment metagenome</name>
    <dbReference type="NCBI Taxonomy" id="412755"/>
    <lineage>
        <taxon>unclassified sequences</taxon>
        <taxon>metagenomes</taxon>
        <taxon>ecological metagenomes</taxon>
    </lineage>
</organism>
<accession>X1IR67</accession>
<dbReference type="AlphaFoldDB" id="X1IR67"/>
<reference evidence="1" key="1">
    <citation type="journal article" date="2014" name="Front. Microbiol.">
        <title>High frequency of phylogenetically diverse reductive dehalogenase-homologous genes in deep subseafloor sedimentary metagenomes.</title>
        <authorList>
            <person name="Kawai M."/>
            <person name="Futagami T."/>
            <person name="Toyoda A."/>
            <person name="Takaki Y."/>
            <person name="Nishi S."/>
            <person name="Hori S."/>
            <person name="Arai W."/>
            <person name="Tsubouchi T."/>
            <person name="Morono Y."/>
            <person name="Uchiyama I."/>
            <person name="Ito T."/>
            <person name="Fujiyama A."/>
            <person name="Inagaki F."/>
            <person name="Takami H."/>
        </authorList>
    </citation>
    <scope>NUCLEOTIDE SEQUENCE</scope>
    <source>
        <strain evidence="1">Expedition CK06-06</strain>
    </source>
</reference>